<reference evidence="1" key="1">
    <citation type="submission" date="2021-05" db="EMBL/GenBank/DDBJ databases">
        <authorList>
            <person name="Pan Q."/>
            <person name="Jouanno E."/>
            <person name="Zahm M."/>
            <person name="Klopp C."/>
            <person name="Cabau C."/>
            <person name="Louis A."/>
            <person name="Berthelot C."/>
            <person name="Parey E."/>
            <person name="Roest Crollius H."/>
            <person name="Montfort J."/>
            <person name="Robinson-Rechavi M."/>
            <person name="Bouchez O."/>
            <person name="Lampietro C."/>
            <person name="Lopez Roques C."/>
            <person name="Donnadieu C."/>
            <person name="Postlethwait J."/>
            <person name="Bobe J."/>
            <person name="Dillon D."/>
            <person name="Chandos A."/>
            <person name="von Hippel F."/>
            <person name="Guiguen Y."/>
        </authorList>
    </citation>
    <scope>NUCLEOTIDE SEQUENCE</scope>
    <source>
        <strain evidence="1">YG-Jan2019</strain>
    </source>
</reference>
<accession>A0ACC2F4E7</accession>
<dbReference type="Proteomes" id="UP001157502">
    <property type="component" value="Chromosome 34"/>
</dbReference>
<dbReference type="EMBL" id="CM055761">
    <property type="protein sequence ID" value="KAJ7986232.1"/>
    <property type="molecule type" value="Genomic_DNA"/>
</dbReference>
<keyword evidence="2" id="KW-1185">Reference proteome</keyword>
<proteinExistence type="predicted"/>
<organism evidence="1 2">
    <name type="scientific">Dallia pectoralis</name>
    <name type="common">Alaska blackfish</name>
    <dbReference type="NCBI Taxonomy" id="75939"/>
    <lineage>
        <taxon>Eukaryota</taxon>
        <taxon>Metazoa</taxon>
        <taxon>Chordata</taxon>
        <taxon>Craniata</taxon>
        <taxon>Vertebrata</taxon>
        <taxon>Euteleostomi</taxon>
        <taxon>Actinopterygii</taxon>
        <taxon>Neopterygii</taxon>
        <taxon>Teleostei</taxon>
        <taxon>Protacanthopterygii</taxon>
        <taxon>Esociformes</taxon>
        <taxon>Umbridae</taxon>
        <taxon>Dallia</taxon>
    </lineage>
</organism>
<sequence length="103" mass="11837">MLKKNVSVELCLLPTTDTRLIVIEPTTEEVRSQLLKEEPPQAYLGVLWGWLEDLELLLSGELEELDSEVPPEPDSWGFRKVSWPAIGDEAYKEDFWCYIQPSS</sequence>
<evidence type="ECO:0000313" key="2">
    <source>
        <dbReference type="Proteomes" id="UP001157502"/>
    </source>
</evidence>
<evidence type="ECO:0000313" key="1">
    <source>
        <dbReference type="EMBL" id="KAJ7986232.1"/>
    </source>
</evidence>
<name>A0ACC2F4E7_DALPE</name>
<gene>
    <name evidence="1" type="ORF">DPEC_G00337820</name>
</gene>
<protein>
    <submittedName>
        <fullName evidence="1">Uncharacterized protein</fullName>
    </submittedName>
</protein>
<comment type="caution">
    <text evidence="1">The sequence shown here is derived from an EMBL/GenBank/DDBJ whole genome shotgun (WGS) entry which is preliminary data.</text>
</comment>